<dbReference type="Gene3D" id="3.40.630.30">
    <property type="match status" value="1"/>
</dbReference>
<dbReference type="InterPro" id="IPR016181">
    <property type="entry name" value="Acyl_CoA_acyltransferase"/>
</dbReference>
<evidence type="ECO:0000256" key="2">
    <source>
        <dbReference type="ARBA" id="ARBA00023315"/>
    </source>
</evidence>
<dbReference type="EMBL" id="LPWE01000012">
    <property type="protein sequence ID" value="ODR94389.1"/>
    <property type="molecule type" value="Genomic_DNA"/>
</dbReference>
<dbReference type="Pfam" id="PF00583">
    <property type="entry name" value="Acetyltransf_1"/>
    <property type="match status" value="1"/>
</dbReference>
<reference evidence="4 5" key="1">
    <citation type="journal article" date="2016" name="Environ. Microbiol.">
        <title>New Methyloceanibacter diversity from North Sea sediments includes methanotroph containing solely the soluble methane monooxygenase.</title>
        <authorList>
            <person name="Vekeman B."/>
            <person name="Kerckhof F.M."/>
            <person name="Cremers G."/>
            <person name="de Vos P."/>
            <person name="Vandamme P."/>
            <person name="Boon N."/>
            <person name="Op den Camp H.J."/>
            <person name="Heylen K."/>
        </authorList>
    </citation>
    <scope>NUCLEOTIDE SEQUENCE [LARGE SCALE GENOMIC DNA]</scope>
    <source>
        <strain evidence="4 5">R-67176</strain>
    </source>
</reference>
<evidence type="ECO:0000313" key="5">
    <source>
        <dbReference type="Proteomes" id="UP000094172"/>
    </source>
</evidence>
<evidence type="ECO:0000259" key="3">
    <source>
        <dbReference type="PROSITE" id="PS51186"/>
    </source>
</evidence>
<dbReference type="InterPro" id="IPR050832">
    <property type="entry name" value="Bact_Acetyltransf"/>
</dbReference>
<feature type="domain" description="N-acetyltransferase" evidence="3">
    <location>
        <begin position="5"/>
        <end position="196"/>
    </location>
</feature>
<keyword evidence="2" id="KW-0012">Acyltransferase</keyword>
<dbReference type="Proteomes" id="UP000094172">
    <property type="component" value="Unassembled WGS sequence"/>
</dbReference>
<keyword evidence="1" id="KW-0808">Transferase</keyword>
<dbReference type="PROSITE" id="PS51186">
    <property type="entry name" value="GNAT"/>
    <property type="match status" value="1"/>
</dbReference>
<evidence type="ECO:0000256" key="1">
    <source>
        <dbReference type="ARBA" id="ARBA00022679"/>
    </source>
</evidence>
<dbReference type="CDD" id="cd04301">
    <property type="entry name" value="NAT_SF"/>
    <property type="match status" value="1"/>
</dbReference>
<organism evidence="4 5">
    <name type="scientific">Methyloceanibacter stevinii</name>
    <dbReference type="NCBI Taxonomy" id="1774970"/>
    <lineage>
        <taxon>Bacteria</taxon>
        <taxon>Pseudomonadati</taxon>
        <taxon>Pseudomonadota</taxon>
        <taxon>Alphaproteobacteria</taxon>
        <taxon>Hyphomicrobiales</taxon>
        <taxon>Hyphomicrobiaceae</taxon>
        <taxon>Methyloceanibacter</taxon>
    </lineage>
</organism>
<keyword evidence="5" id="KW-1185">Reference proteome</keyword>
<dbReference type="RefSeq" id="WP_069444750.1">
    <property type="nucleotide sequence ID" value="NZ_LPWE01000012.1"/>
</dbReference>
<dbReference type="PANTHER" id="PTHR43877">
    <property type="entry name" value="AMINOALKYLPHOSPHONATE N-ACETYLTRANSFERASE-RELATED-RELATED"/>
    <property type="match status" value="1"/>
</dbReference>
<evidence type="ECO:0000313" key="4">
    <source>
        <dbReference type="EMBL" id="ODR94389.1"/>
    </source>
</evidence>
<gene>
    <name evidence="4" type="ORF">AUC70_06860</name>
</gene>
<proteinExistence type="predicted"/>
<sequence>MTTTPTFRPATLADAAALAVLVDIAGEGAPNRLWLDIAGPGHSALEVGRERARREEGGFSYRHTTIAEIDDEIVACLIGYRLDDPYDLSGVDELPAMFQPLLRLEAQAPGTWYVHVLATFTEHHRQGLGMKLLDVANERARETDAPAASIIVGSWNEGAGRLYRRAGYEQIASERAVLPPDLPQSGDWILMTRPVTTGALS</sequence>
<name>A0A1E3VLH0_9HYPH</name>
<dbReference type="GO" id="GO:0016747">
    <property type="term" value="F:acyltransferase activity, transferring groups other than amino-acyl groups"/>
    <property type="evidence" value="ECO:0007669"/>
    <property type="project" value="InterPro"/>
</dbReference>
<comment type="caution">
    <text evidence="4">The sequence shown here is derived from an EMBL/GenBank/DDBJ whole genome shotgun (WGS) entry which is preliminary data.</text>
</comment>
<accession>A0A1E3VLH0</accession>
<dbReference type="InterPro" id="IPR000182">
    <property type="entry name" value="GNAT_dom"/>
</dbReference>
<dbReference type="AlphaFoldDB" id="A0A1E3VLH0"/>
<dbReference type="STRING" id="1774970.AUC70_06860"/>
<protein>
    <recommendedName>
        <fullName evidence="3">N-acetyltransferase domain-containing protein</fullName>
    </recommendedName>
</protein>
<dbReference type="SUPFAM" id="SSF55729">
    <property type="entry name" value="Acyl-CoA N-acyltransferases (Nat)"/>
    <property type="match status" value="1"/>
</dbReference>